<dbReference type="EMBL" id="JAMSHJ010000005">
    <property type="protein sequence ID" value="KAI5403447.1"/>
    <property type="molecule type" value="Genomic_DNA"/>
</dbReference>
<feature type="region of interest" description="Disordered" evidence="1">
    <location>
        <begin position="97"/>
        <end position="124"/>
    </location>
</feature>
<organism evidence="2 3">
    <name type="scientific">Pisum sativum</name>
    <name type="common">Garden pea</name>
    <name type="synonym">Lathyrus oleraceus</name>
    <dbReference type="NCBI Taxonomy" id="3888"/>
    <lineage>
        <taxon>Eukaryota</taxon>
        <taxon>Viridiplantae</taxon>
        <taxon>Streptophyta</taxon>
        <taxon>Embryophyta</taxon>
        <taxon>Tracheophyta</taxon>
        <taxon>Spermatophyta</taxon>
        <taxon>Magnoliopsida</taxon>
        <taxon>eudicotyledons</taxon>
        <taxon>Gunneridae</taxon>
        <taxon>Pentapetalae</taxon>
        <taxon>rosids</taxon>
        <taxon>fabids</taxon>
        <taxon>Fabales</taxon>
        <taxon>Fabaceae</taxon>
        <taxon>Papilionoideae</taxon>
        <taxon>50 kb inversion clade</taxon>
        <taxon>NPAAA clade</taxon>
        <taxon>Hologalegina</taxon>
        <taxon>IRL clade</taxon>
        <taxon>Fabeae</taxon>
        <taxon>Lathyrus</taxon>
    </lineage>
</organism>
<dbReference type="Proteomes" id="UP001058974">
    <property type="component" value="Chromosome 5"/>
</dbReference>
<reference evidence="2 3" key="1">
    <citation type="journal article" date="2022" name="Nat. Genet.">
        <title>Improved pea reference genome and pan-genome highlight genomic features and evolutionary characteristics.</title>
        <authorList>
            <person name="Yang T."/>
            <person name="Liu R."/>
            <person name="Luo Y."/>
            <person name="Hu S."/>
            <person name="Wang D."/>
            <person name="Wang C."/>
            <person name="Pandey M.K."/>
            <person name="Ge S."/>
            <person name="Xu Q."/>
            <person name="Li N."/>
            <person name="Li G."/>
            <person name="Huang Y."/>
            <person name="Saxena R.K."/>
            <person name="Ji Y."/>
            <person name="Li M."/>
            <person name="Yan X."/>
            <person name="He Y."/>
            <person name="Liu Y."/>
            <person name="Wang X."/>
            <person name="Xiang C."/>
            <person name="Varshney R.K."/>
            <person name="Ding H."/>
            <person name="Gao S."/>
            <person name="Zong X."/>
        </authorList>
    </citation>
    <scope>NUCLEOTIDE SEQUENCE [LARGE SCALE GENOMIC DNA]</scope>
    <source>
        <strain evidence="2 3">cv. Zhongwan 6</strain>
    </source>
</reference>
<feature type="region of interest" description="Disordered" evidence="1">
    <location>
        <begin position="153"/>
        <end position="190"/>
    </location>
</feature>
<name>A0A9D5A9Y5_PEA</name>
<evidence type="ECO:0000313" key="2">
    <source>
        <dbReference type="EMBL" id="KAI5403447.1"/>
    </source>
</evidence>
<gene>
    <name evidence="2" type="ORF">KIW84_050860</name>
</gene>
<comment type="caution">
    <text evidence="2">The sequence shown here is derived from an EMBL/GenBank/DDBJ whole genome shotgun (WGS) entry which is preliminary data.</text>
</comment>
<dbReference type="AlphaFoldDB" id="A0A9D5A9Y5"/>
<proteinExistence type="predicted"/>
<keyword evidence="3" id="KW-1185">Reference proteome</keyword>
<protein>
    <submittedName>
        <fullName evidence="2">Uncharacterized protein</fullName>
    </submittedName>
</protein>
<evidence type="ECO:0000256" key="1">
    <source>
        <dbReference type="SAM" id="MobiDB-lite"/>
    </source>
</evidence>
<dbReference type="Gramene" id="Psat05G0086000-T1">
    <property type="protein sequence ID" value="KAI5403447.1"/>
    <property type="gene ID" value="KIW84_050860"/>
</dbReference>
<evidence type="ECO:0000313" key="3">
    <source>
        <dbReference type="Proteomes" id="UP001058974"/>
    </source>
</evidence>
<accession>A0A9D5A9Y5</accession>
<feature type="compositionally biased region" description="Low complexity" evidence="1">
    <location>
        <begin position="172"/>
        <end position="190"/>
    </location>
</feature>
<sequence>MHHTLDTNPSGSDLIAERALELYLLLKHHPINIGGIIVGDMDEIAHSLKKSLGHAIVILLLCQKVGVANLDGMHMVKPARSLDPFWLKENTMVRVDQSAGVSGPRRPRADDVGLSIPPRKDIPHRVPIATPTVAAEDSQEHFDRMREPSTSYYGLHQYPGIETPIQLGEPGHQQAQSQQSPFQQSPHQQY</sequence>